<accession>A0A9X1RMQ0</accession>
<dbReference type="EMBL" id="JAKLJA010000013">
    <property type="protein sequence ID" value="MCG5075136.1"/>
    <property type="molecule type" value="Genomic_DNA"/>
</dbReference>
<organism evidence="1 2">
    <name type="scientific">Paraburkholderia tagetis</name>
    <dbReference type="NCBI Taxonomy" id="2913261"/>
    <lineage>
        <taxon>Bacteria</taxon>
        <taxon>Pseudomonadati</taxon>
        <taxon>Pseudomonadota</taxon>
        <taxon>Betaproteobacteria</taxon>
        <taxon>Burkholderiales</taxon>
        <taxon>Burkholderiaceae</taxon>
        <taxon>Paraburkholderia</taxon>
    </lineage>
</organism>
<name>A0A9X1RMQ0_9BURK</name>
<proteinExistence type="predicted"/>
<reference evidence="1" key="1">
    <citation type="submission" date="2022-01" db="EMBL/GenBank/DDBJ databases">
        <title>Genome sequence and assembly of Parabukholderia sp. RG36.</title>
        <authorList>
            <person name="Chhetri G."/>
        </authorList>
    </citation>
    <scope>NUCLEOTIDE SEQUENCE</scope>
    <source>
        <strain evidence="1">RG36</strain>
    </source>
</reference>
<dbReference type="RefSeq" id="WP_238464991.1">
    <property type="nucleotide sequence ID" value="NZ_JAKLJA010000013.1"/>
</dbReference>
<evidence type="ECO:0000313" key="1">
    <source>
        <dbReference type="EMBL" id="MCG5075136.1"/>
    </source>
</evidence>
<keyword evidence="2" id="KW-1185">Reference proteome</keyword>
<sequence>MSFERCSSGDLQVRGTPDEMAALAKQQAIQWVEHNRRGIRPWPDVVI</sequence>
<comment type="caution">
    <text evidence="1">The sequence shown here is derived from an EMBL/GenBank/DDBJ whole genome shotgun (WGS) entry which is preliminary data.</text>
</comment>
<evidence type="ECO:0000313" key="2">
    <source>
        <dbReference type="Proteomes" id="UP001139308"/>
    </source>
</evidence>
<dbReference type="Proteomes" id="UP001139308">
    <property type="component" value="Unassembled WGS sequence"/>
</dbReference>
<dbReference type="AlphaFoldDB" id="A0A9X1RMQ0"/>
<gene>
    <name evidence="1" type="ORF">L5014_17495</name>
</gene>
<protein>
    <submittedName>
        <fullName evidence="1">Uncharacterized protein</fullName>
    </submittedName>
</protein>